<gene>
    <name evidence="2" type="primary">LOC107115643</name>
</gene>
<protein>
    <submittedName>
        <fullName evidence="2">Zinc finger SWIM domain-containing protein 8-like</fullName>
    </submittedName>
</protein>
<dbReference type="PANTHER" id="PTHR22619">
    <property type="entry name" value="ZINC FINGER SWIM DOMAIN CONTAINING PROTEIN 4, 5, 6"/>
    <property type="match status" value="1"/>
</dbReference>
<feature type="non-terminal residue" evidence="2">
    <location>
        <position position="110"/>
    </location>
</feature>
<proteinExistence type="predicted"/>
<dbReference type="Proteomes" id="UP000694871">
    <property type="component" value="Unplaced"/>
</dbReference>
<evidence type="ECO:0000313" key="1">
    <source>
        <dbReference type="Proteomes" id="UP000694871"/>
    </source>
</evidence>
<keyword evidence="1" id="KW-1185">Reference proteome</keyword>
<dbReference type="GeneID" id="107115643"/>
<reference evidence="2" key="1">
    <citation type="submission" date="2025-08" db="UniProtKB">
        <authorList>
            <consortium name="RefSeq"/>
        </authorList>
    </citation>
    <scope>IDENTIFICATION</scope>
</reference>
<evidence type="ECO:0000313" key="2">
    <source>
        <dbReference type="RefSeq" id="XP_015272876.1"/>
    </source>
</evidence>
<accession>A0ABM1KGN9</accession>
<name>A0ABM1KGN9_GEKJA</name>
<sequence>MELMFAEWEDGERFSFEDSDRFEEDSLCSFISEAESLCQNWRGWRKQSAGPNSPTVKMKDGLVIPLVELSAKQVAFHIPFEVVEKVYPPVPEQLQLRIAFWSFPENEEDI</sequence>
<dbReference type="RefSeq" id="XP_015272876.1">
    <property type="nucleotide sequence ID" value="XM_015417390.1"/>
</dbReference>
<dbReference type="PANTHER" id="PTHR22619:SF1">
    <property type="entry name" value="ZINC FINGER SWIM DOMAIN-CONTAINING PROTEIN 8"/>
    <property type="match status" value="1"/>
</dbReference>
<organism evidence="1 2">
    <name type="scientific">Gekko japonicus</name>
    <name type="common">Schlegel's Japanese gecko</name>
    <dbReference type="NCBI Taxonomy" id="146911"/>
    <lineage>
        <taxon>Eukaryota</taxon>
        <taxon>Metazoa</taxon>
        <taxon>Chordata</taxon>
        <taxon>Craniata</taxon>
        <taxon>Vertebrata</taxon>
        <taxon>Euteleostomi</taxon>
        <taxon>Lepidosauria</taxon>
        <taxon>Squamata</taxon>
        <taxon>Bifurcata</taxon>
        <taxon>Gekkota</taxon>
        <taxon>Gekkonidae</taxon>
        <taxon>Gekkoninae</taxon>
        <taxon>Gekko</taxon>
    </lineage>
</organism>